<dbReference type="GeneID" id="5003520"/>
<dbReference type="Proteomes" id="UP000001568">
    <property type="component" value="Chromosome 9"/>
</dbReference>
<dbReference type="SUPFAM" id="SSF69322">
    <property type="entry name" value="Tricorn protease domain 2"/>
    <property type="match status" value="1"/>
</dbReference>
<dbReference type="KEGG" id="olu:OSTLU_16903"/>
<gene>
    <name evidence="1" type="ORF">OSTLU_16903</name>
</gene>
<protein>
    <submittedName>
        <fullName evidence="1">Uncharacterized protein</fullName>
    </submittedName>
</protein>
<dbReference type="OrthoDB" id="166585at2759"/>
<proteinExistence type="predicted"/>
<reference evidence="1 2" key="1">
    <citation type="journal article" date="2007" name="Proc. Natl. Acad. Sci. U.S.A.">
        <title>The tiny eukaryote Ostreococcus provides genomic insights into the paradox of plankton speciation.</title>
        <authorList>
            <person name="Palenik B."/>
            <person name="Grimwood J."/>
            <person name="Aerts A."/>
            <person name="Rouze P."/>
            <person name="Salamov A."/>
            <person name="Putnam N."/>
            <person name="Dupont C."/>
            <person name="Jorgensen R."/>
            <person name="Derelle E."/>
            <person name="Rombauts S."/>
            <person name="Zhou K."/>
            <person name="Otillar R."/>
            <person name="Merchant S.S."/>
            <person name="Podell S."/>
            <person name="Gaasterland T."/>
            <person name="Napoli C."/>
            <person name="Gendler K."/>
            <person name="Manuell A."/>
            <person name="Tai V."/>
            <person name="Vallon O."/>
            <person name="Piganeau G."/>
            <person name="Jancek S."/>
            <person name="Heijde M."/>
            <person name="Jabbari K."/>
            <person name="Bowler C."/>
            <person name="Lohr M."/>
            <person name="Robbens S."/>
            <person name="Werner G."/>
            <person name="Dubchak I."/>
            <person name="Pazour G.J."/>
            <person name="Ren Q."/>
            <person name="Paulsen I."/>
            <person name="Delwiche C."/>
            <person name="Schmutz J."/>
            <person name="Rokhsar D."/>
            <person name="Van de Peer Y."/>
            <person name="Moreau H."/>
            <person name="Grigoriev I.V."/>
        </authorList>
    </citation>
    <scope>NUCLEOTIDE SEQUENCE [LARGE SCALE GENOMIC DNA]</scope>
    <source>
        <strain evidence="1 2">CCE9901</strain>
    </source>
</reference>
<dbReference type="RefSeq" id="XP_001419852.1">
    <property type="nucleotide sequence ID" value="XM_001419815.1"/>
</dbReference>
<keyword evidence="2" id="KW-1185">Reference proteome</keyword>
<evidence type="ECO:0000313" key="2">
    <source>
        <dbReference type="Proteomes" id="UP000001568"/>
    </source>
</evidence>
<organism evidence="1 2">
    <name type="scientific">Ostreococcus lucimarinus (strain CCE9901)</name>
    <dbReference type="NCBI Taxonomy" id="436017"/>
    <lineage>
        <taxon>Eukaryota</taxon>
        <taxon>Viridiplantae</taxon>
        <taxon>Chlorophyta</taxon>
        <taxon>Mamiellophyceae</taxon>
        <taxon>Mamiellales</taxon>
        <taxon>Bathycoccaceae</taxon>
        <taxon>Ostreococcus</taxon>
    </lineage>
</organism>
<accession>A4S343</accession>
<evidence type="ECO:0000313" key="1">
    <source>
        <dbReference type="EMBL" id="ABO98145.1"/>
    </source>
</evidence>
<sequence>MPALALDDRDLRGSVALSPDRTRALVRDGVHLTLRRAARVDERVGKAIQFESTIASVAWHATRDVCAVVLDDGTACVVTVDDRGLTLERVARGIGACSRAFRAGDGALAFAGDGDASTTMLDDRDGFDFVRIAHARKSSSRFSAHARSRDGRWMAFVTRDDEARERVEVFSATAPYEGAISFRLPPGFDAQMIEFGGAGGQEILIYDDSCAVEARPALEIFSAEGLRRATIRGASAPSVRAKDGRLIVTCVSNEALLWIDELTWRITRALTHPLTCDATASTRIFRESQRGDGYEKVARFEQKTLACDARGIERAGVRLALSSCKTMLATLCASHNDKVLFLWPASGNDADDGAPLAVFVHRKPIIDFRWFEDDDLDEDFYASDIASVRLLRRGDDPIEEFGGASRRAGGVELTQSGWSTIYVGRARVRAGEEIGFGLVNARGETIFELGHNKRFPATGELANATCLANVPAGGGAYRNRVIPKRSSMRLVDGVRRFETTWAGCLERCPLTVKLIACTGPATGDADNVWGIEESVAKTDVWRNYKGHFTSVSSGEFNTWGLNTVTGTLAWTRNADLNQFSRDNWNTATNNPVANGVAQGTMVDFDAGYDALIGVTDTSIHTSGGYMWSRPVDGSGDWGFADDGGGKGVQVTIGRTHHFHMNKQHNMWSAELPNGGWVRQHVKTVKQVEVGDSDAFVVYQDGRTLKRKASDMTGDWSTISIPSALSTATISQITVGATALWLLDGNGNLWGCDLPCRDSGGFVRAANAPANIISIDAGKVIHNVPN</sequence>
<dbReference type="EMBL" id="CP000589">
    <property type="protein sequence ID" value="ABO98145.1"/>
    <property type="molecule type" value="Genomic_DNA"/>
</dbReference>
<name>A4S343_OSTLU</name>
<dbReference type="Gramene" id="ABO98145">
    <property type="protein sequence ID" value="ABO98145"/>
    <property type="gene ID" value="OSTLU_16903"/>
</dbReference>
<dbReference type="HOGENOM" id="CLU_357313_0_0_1"/>
<dbReference type="AlphaFoldDB" id="A4S343"/>